<name>G7IY02_MEDTR</name>
<dbReference type="HOGENOM" id="CLU_2691471_0_0_1"/>
<keyword evidence="3" id="KW-1185">Reference proteome</keyword>
<protein>
    <submittedName>
        <fullName evidence="1 2">Uncharacterized protein</fullName>
    </submittedName>
</protein>
<evidence type="ECO:0000313" key="2">
    <source>
        <dbReference type="EnsemblPlants" id="AES70344"/>
    </source>
</evidence>
<dbReference type="PaxDb" id="3880-AES70344"/>
<reference evidence="2" key="3">
    <citation type="submission" date="2015-04" db="UniProtKB">
        <authorList>
            <consortium name="EnsemblPlants"/>
        </authorList>
    </citation>
    <scope>IDENTIFICATION</scope>
    <source>
        <strain evidence="2">cv. Jemalong A17</strain>
    </source>
</reference>
<organism evidence="1 3">
    <name type="scientific">Medicago truncatula</name>
    <name type="common">Barrel medic</name>
    <name type="synonym">Medicago tribuloides</name>
    <dbReference type="NCBI Taxonomy" id="3880"/>
    <lineage>
        <taxon>Eukaryota</taxon>
        <taxon>Viridiplantae</taxon>
        <taxon>Streptophyta</taxon>
        <taxon>Embryophyta</taxon>
        <taxon>Tracheophyta</taxon>
        <taxon>Spermatophyta</taxon>
        <taxon>Magnoliopsida</taxon>
        <taxon>eudicotyledons</taxon>
        <taxon>Gunneridae</taxon>
        <taxon>Pentapetalae</taxon>
        <taxon>rosids</taxon>
        <taxon>fabids</taxon>
        <taxon>Fabales</taxon>
        <taxon>Fabaceae</taxon>
        <taxon>Papilionoideae</taxon>
        <taxon>50 kb inversion clade</taxon>
        <taxon>NPAAA clade</taxon>
        <taxon>Hologalegina</taxon>
        <taxon>IRL clade</taxon>
        <taxon>Trifolieae</taxon>
        <taxon>Medicago</taxon>
    </lineage>
</organism>
<dbReference type="Proteomes" id="UP000002051">
    <property type="component" value="Chromosome 3"/>
</dbReference>
<accession>G7IY02</accession>
<proteinExistence type="predicted"/>
<evidence type="ECO:0000313" key="3">
    <source>
        <dbReference type="Proteomes" id="UP000002051"/>
    </source>
</evidence>
<dbReference type="EMBL" id="CM001219">
    <property type="protein sequence ID" value="AES70344.1"/>
    <property type="molecule type" value="Genomic_DNA"/>
</dbReference>
<gene>
    <name evidence="1" type="ordered locus">MTR_3g051710</name>
</gene>
<evidence type="ECO:0000313" key="1">
    <source>
        <dbReference type="EMBL" id="AES70344.1"/>
    </source>
</evidence>
<sequence>MYLGICINVFKIKSDWLVQPITPRIGTAIGLNRGFATSFLANSSLCADTPILNITLCNSGIQSENKGSSRNLCI</sequence>
<reference evidence="1 3" key="2">
    <citation type="journal article" date="2014" name="BMC Genomics">
        <title>An improved genome release (version Mt4.0) for the model legume Medicago truncatula.</title>
        <authorList>
            <person name="Tang H."/>
            <person name="Krishnakumar V."/>
            <person name="Bidwell S."/>
            <person name="Rosen B."/>
            <person name="Chan A."/>
            <person name="Zhou S."/>
            <person name="Gentzbittel L."/>
            <person name="Childs K.L."/>
            <person name="Yandell M."/>
            <person name="Gundlach H."/>
            <person name="Mayer K.F."/>
            <person name="Schwartz D.C."/>
            <person name="Town C.D."/>
        </authorList>
    </citation>
    <scope>GENOME REANNOTATION</scope>
    <source>
        <strain evidence="2 3">cv. Jemalong A17</strain>
    </source>
</reference>
<dbReference type="EnsemblPlants" id="AES70344">
    <property type="protein sequence ID" value="AES70344"/>
    <property type="gene ID" value="MTR_3g051710"/>
</dbReference>
<reference evidence="1 3" key="1">
    <citation type="journal article" date="2011" name="Nature">
        <title>The Medicago genome provides insight into the evolution of rhizobial symbioses.</title>
        <authorList>
            <person name="Young N.D."/>
            <person name="Debelle F."/>
            <person name="Oldroyd G.E."/>
            <person name="Geurts R."/>
            <person name="Cannon S.B."/>
            <person name="Udvardi M.K."/>
            <person name="Benedito V.A."/>
            <person name="Mayer K.F."/>
            <person name="Gouzy J."/>
            <person name="Schoof H."/>
            <person name="Van de Peer Y."/>
            <person name="Proost S."/>
            <person name="Cook D.R."/>
            <person name="Meyers B.C."/>
            <person name="Spannagl M."/>
            <person name="Cheung F."/>
            <person name="De Mita S."/>
            <person name="Krishnakumar V."/>
            <person name="Gundlach H."/>
            <person name="Zhou S."/>
            <person name="Mudge J."/>
            <person name="Bharti A.K."/>
            <person name="Murray J.D."/>
            <person name="Naoumkina M.A."/>
            <person name="Rosen B."/>
            <person name="Silverstein K.A."/>
            <person name="Tang H."/>
            <person name="Rombauts S."/>
            <person name="Zhao P.X."/>
            <person name="Zhou P."/>
            <person name="Barbe V."/>
            <person name="Bardou P."/>
            <person name="Bechner M."/>
            <person name="Bellec A."/>
            <person name="Berger A."/>
            <person name="Berges H."/>
            <person name="Bidwell S."/>
            <person name="Bisseling T."/>
            <person name="Choisne N."/>
            <person name="Couloux A."/>
            <person name="Denny R."/>
            <person name="Deshpande S."/>
            <person name="Dai X."/>
            <person name="Doyle J.J."/>
            <person name="Dudez A.M."/>
            <person name="Farmer A.D."/>
            <person name="Fouteau S."/>
            <person name="Franken C."/>
            <person name="Gibelin C."/>
            <person name="Gish J."/>
            <person name="Goldstein S."/>
            <person name="Gonzalez A.J."/>
            <person name="Green P.J."/>
            <person name="Hallab A."/>
            <person name="Hartog M."/>
            <person name="Hua A."/>
            <person name="Humphray S.J."/>
            <person name="Jeong D.H."/>
            <person name="Jing Y."/>
            <person name="Jocker A."/>
            <person name="Kenton S.M."/>
            <person name="Kim D.J."/>
            <person name="Klee K."/>
            <person name="Lai H."/>
            <person name="Lang C."/>
            <person name="Lin S."/>
            <person name="Macmil S.L."/>
            <person name="Magdelenat G."/>
            <person name="Matthews L."/>
            <person name="McCorrison J."/>
            <person name="Monaghan E.L."/>
            <person name="Mun J.H."/>
            <person name="Najar F.Z."/>
            <person name="Nicholson C."/>
            <person name="Noirot C."/>
            <person name="O'Bleness M."/>
            <person name="Paule C.R."/>
            <person name="Poulain J."/>
            <person name="Prion F."/>
            <person name="Qin B."/>
            <person name="Qu C."/>
            <person name="Retzel E.F."/>
            <person name="Riddle C."/>
            <person name="Sallet E."/>
            <person name="Samain S."/>
            <person name="Samson N."/>
            <person name="Sanders I."/>
            <person name="Saurat O."/>
            <person name="Scarpelli C."/>
            <person name="Schiex T."/>
            <person name="Segurens B."/>
            <person name="Severin A.J."/>
            <person name="Sherrier D.J."/>
            <person name="Shi R."/>
            <person name="Sims S."/>
            <person name="Singer S.R."/>
            <person name="Sinharoy S."/>
            <person name="Sterck L."/>
            <person name="Viollet A."/>
            <person name="Wang B.B."/>
            <person name="Wang K."/>
            <person name="Wang M."/>
            <person name="Wang X."/>
            <person name="Warfsmann J."/>
            <person name="Weissenbach J."/>
            <person name="White D.D."/>
            <person name="White J.D."/>
            <person name="Wiley G.B."/>
            <person name="Wincker P."/>
            <person name="Xing Y."/>
            <person name="Yang L."/>
            <person name="Yao Z."/>
            <person name="Ying F."/>
            <person name="Zhai J."/>
            <person name="Zhou L."/>
            <person name="Zuber A."/>
            <person name="Denarie J."/>
            <person name="Dixon R.A."/>
            <person name="May G.D."/>
            <person name="Schwartz D.C."/>
            <person name="Rogers J."/>
            <person name="Quetier F."/>
            <person name="Town C.D."/>
            <person name="Roe B.A."/>
        </authorList>
    </citation>
    <scope>NUCLEOTIDE SEQUENCE [LARGE SCALE GENOMIC DNA]</scope>
    <source>
        <strain evidence="1">A17</strain>
        <strain evidence="2 3">cv. Jemalong A17</strain>
    </source>
</reference>
<dbReference type="AlphaFoldDB" id="G7IY02"/>